<comment type="caution">
    <text evidence="2">The sequence shown here is derived from an EMBL/GenBank/DDBJ whole genome shotgun (WGS) entry which is preliminary data.</text>
</comment>
<evidence type="ECO:0000313" key="2">
    <source>
        <dbReference type="EMBL" id="OGD68425.1"/>
    </source>
</evidence>
<evidence type="ECO:0000256" key="1">
    <source>
        <dbReference type="SAM" id="MobiDB-lite"/>
    </source>
</evidence>
<dbReference type="AlphaFoldDB" id="A0A1F5EM04"/>
<reference evidence="2 3" key="1">
    <citation type="journal article" date="2016" name="Nat. Commun.">
        <title>Thousands of microbial genomes shed light on interconnected biogeochemical processes in an aquifer system.</title>
        <authorList>
            <person name="Anantharaman K."/>
            <person name="Brown C.T."/>
            <person name="Hug L.A."/>
            <person name="Sharon I."/>
            <person name="Castelle C.J."/>
            <person name="Probst A.J."/>
            <person name="Thomas B.C."/>
            <person name="Singh A."/>
            <person name="Wilkins M.J."/>
            <person name="Karaoz U."/>
            <person name="Brodie E.L."/>
            <person name="Williams K.H."/>
            <person name="Hubbard S.S."/>
            <person name="Banfield J.F."/>
        </authorList>
    </citation>
    <scope>NUCLEOTIDE SEQUENCE [LARGE SCALE GENOMIC DNA]</scope>
</reference>
<dbReference type="Proteomes" id="UP000176865">
    <property type="component" value="Unassembled WGS sequence"/>
</dbReference>
<feature type="region of interest" description="Disordered" evidence="1">
    <location>
        <begin position="194"/>
        <end position="215"/>
    </location>
</feature>
<protein>
    <submittedName>
        <fullName evidence="2">Uncharacterized protein</fullName>
    </submittedName>
</protein>
<name>A0A1F5EM04_9BACT</name>
<dbReference type="EMBL" id="MFAB01000027">
    <property type="protein sequence ID" value="OGD68425.1"/>
    <property type="molecule type" value="Genomic_DNA"/>
</dbReference>
<feature type="compositionally biased region" description="Basic and acidic residues" evidence="1">
    <location>
        <begin position="195"/>
        <end position="215"/>
    </location>
</feature>
<dbReference type="STRING" id="1797579.A2996_03120"/>
<evidence type="ECO:0000313" key="3">
    <source>
        <dbReference type="Proteomes" id="UP000176865"/>
    </source>
</evidence>
<accession>A0A1F5EM04</accession>
<gene>
    <name evidence="2" type="ORF">A2996_03120</name>
</gene>
<sequence length="215" mass="24232">MEYTPEQIENRLNSLPADIKQAMSEVDTTTAILNVGKKNGLHVDQMGELLYCVGLVMLGLEHSQRFADIIIEKVGVSPEQAEVITADINNEVFLKLRESIKKIHEQHSSQNTEIDNRPLAEKMNPFEQKHEGEVLNKDKILAEIENPENIIENKVSTPSVNINVQIPVIEPPMPAEPFKMNIMESKLGGVTKLPMQEKKVEESGVKIDPYREPIE</sequence>
<proteinExistence type="predicted"/>
<organism evidence="2 3">
    <name type="scientific">Candidatus Campbellbacteria bacterium RIFCSPLOWO2_01_FULL_34_15</name>
    <dbReference type="NCBI Taxonomy" id="1797579"/>
    <lineage>
        <taxon>Bacteria</taxon>
        <taxon>Candidatus Campbelliibacteriota</taxon>
    </lineage>
</organism>